<sequence>MSDRLPIDDALPALREALAAHGRAVLVAPPGAGKTTRVPLALMDRVAGRIVMLEPRRLAARAAAERLAEGLGEKVGARVGYRIRGEAVPGSRIEVVTEGILTRMIQSDPSLEGIGCVIFDEFHERSLNADLGLALVWEARGALREDLAVLVMSATLEAEPVAVLLDGAPVVRSEGRAYPVETRWLDRPLPAGARLVDEAVRLILEAEADTRDTGGTLLAFLPGEGEIRRAMARLAASDCEVLPLYGALDAKAQRAALAPPGARRRIVLATSIAETSLTIPGVRVVVDAGRARRARFDPGSGMSRLVTERVSRAEADQRRGRAGRVAPGICYRMWARAEEGALPGFAPPEIMVADLAGLALELAAWGASPADLAFLTPPPEAGLSEARALLSDLGALDDAGRTTDHGRALARLPMHPRLGHMLLSAGPAAAPIAALLSERDPMRGAPADLALRVAALRDPKGFAALHGVEIDRAAIQRLRDESRRLRRLVASRDGGGAVCPPVPPRGYFPEEERDIDLSVGAMVSLAYPDRIGLRRPGDEARFVLSGGKGAVLEASDPLAGQRLIVAVDLDGDSREARVRMAAALDEADLRALHGGRIRRLAICEWSRREGRVLARRQERFGAVILSDRAWAEVPEEAVARAALEGLRQDGLPWTPAAARLRARIALVEGLGPVDDARLLADGDWLLPWLGRVRALADLRGLDLVEPLKARIGWDGQQRLAAEVPAHFTTPLGRRVPIDYDHETPSIELRLQELFGVTSHPVVGGRPLRISLLSPGGKPVQVTTDLPGFWRTSYAEVRKEMRGRYPRHPWPEDPGEADPTMRAKPRGS</sequence>
<dbReference type="InterPro" id="IPR007502">
    <property type="entry name" value="Helicase-assoc_dom"/>
</dbReference>
<dbReference type="CDD" id="cd17990">
    <property type="entry name" value="DEXHc_HrpB"/>
    <property type="match status" value="1"/>
</dbReference>
<dbReference type="PROSITE" id="PS51192">
    <property type="entry name" value="HELICASE_ATP_BIND_1"/>
    <property type="match status" value="1"/>
</dbReference>
<reference evidence="8" key="1">
    <citation type="submission" date="2021-06" db="EMBL/GenBank/DDBJ databases">
        <title>Paracoccus bacterium XHP0099 sp. nov., isolated from the surface waters of the Yellow Sea.</title>
        <authorList>
            <person name="Xue H."/>
            <person name="Zhang D."/>
        </authorList>
    </citation>
    <scope>NUCLEOTIDE SEQUENCE</scope>
    <source>
        <strain evidence="8">XHP0099</strain>
    </source>
</reference>
<dbReference type="InterPro" id="IPR001650">
    <property type="entry name" value="Helicase_C-like"/>
</dbReference>
<evidence type="ECO:0000256" key="1">
    <source>
        <dbReference type="ARBA" id="ARBA00022741"/>
    </source>
</evidence>
<evidence type="ECO:0000256" key="3">
    <source>
        <dbReference type="ARBA" id="ARBA00022806"/>
    </source>
</evidence>
<name>A0ABS6AD39_9RHOB</name>
<dbReference type="SMART" id="SM00487">
    <property type="entry name" value="DEXDc"/>
    <property type="match status" value="1"/>
</dbReference>
<dbReference type="InterPro" id="IPR013689">
    <property type="entry name" value="RNA_helicase_ATP-dep_HrpB_C"/>
</dbReference>
<keyword evidence="1" id="KW-0547">Nucleotide-binding</keyword>
<dbReference type="EMBL" id="JAHKNG010000001">
    <property type="protein sequence ID" value="MBU3028520.1"/>
    <property type="molecule type" value="Genomic_DNA"/>
</dbReference>
<evidence type="ECO:0000313" key="9">
    <source>
        <dbReference type="Proteomes" id="UP001166191"/>
    </source>
</evidence>
<evidence type="ECO:0000313" key="8">
    <source>
        <dbReference type="EMBL" id="MBU3028520.1"/>
    </source>
</evidence>
<dbReference type="SMART" id="SM00490">
    <property type="entry name" value="HELICc"/>
    <property type="match status" value="1"/>
</dbReference>
<evidence type="ECO:0000256" key="5">
    <source>
        <dbReference type="SAM" id="MobiDB-lite"/>
    </source>
</evidence>
<organism evidence="8 9">
    <name type="scientific">Paracoccus marinaquae</name>
    <dbReference type="NCBI Taxonomy" id="2841926"/>
    <lineage>
        <taxon>Bacteria</taxon>
        <taxon>Pseudomonadati</taxon>
        <taxon>Pseudomonadota</taxon>
        <taxon>Alphaproteobacteria</taxon>
        <taxon>Rhodobacterales</taxon>
        <taxon>Paracoccaceae</taxon>
        <taxon>Paracoccus</taxon>
    </lineage>
</organism>
<dbReference type="InterPro" id="IPR011545">
    <property type="entry name" value="DEAD/DEAH_box_helicase_dom"/>
</dbReference>
<dbReference type="InterPro" id="IPR049614">
    <property type="entry name" value="HrpB_DEXH"/>
</dbReference>
<dbReference type="GO" id="GO:0004386">
    <property type="term" value="F:helicase activity"/>
    <property type="evidence" value="ECO:0007669"/>
    <property type="project" value="UniProtKB-KW"/>
</dbReference>
<evidence type="ECO:0000259" key="6">
    <source>
        <dbReference type="PROSITE" id="PS51192"/>
    </source>
</evidence>
<gene>
    <name evidence="8" type="primary">hrpB</name>
    <name evidence="8" type="ORF">KNW02_00130</name>
</gene>
<evidence type="ECO:0000259" key="7">
    <source>
        <dbReference type="PROSITE" id="PS51194"/>
    </source>
</evidence>
<evidence type="ECO:0000256" key="4">
    <source>
        <dbReference type="ARBA" id="ARBA00022840"/>
    </source>
</evidence>
<dbReference type="NCBIfam" id="TIGR01970">
    <property type="entry name" value="DEAH_box_HrpB"/>
    <property type="match status" value="1"/>
</dbReference>
<feature type="region of interest" description="Disordered" evidence="5">
    <location>
        <begin position="803"/>
        <end position="827"/>
    </location>
</feature>
<accession>A0ABS6AD39</accession>
<dbReference type="PANTHER" id="PTHR43519:SF1">
    <property type="entry name" value="ATP-DEPENDENT RNA HELICASE HRPB"/>
    <property type="match status" value="1"/>
</dbReference>
<keyword evidence="9" id="KW-1185">Reference proteome</keyword>
<keyword evidence="2" id="KW-0378">Hydrolase</keyword>
<feature type="domain" description="Helicase C-terminal" evidence="7">
    <location>
        <begin position="198"/>
        <end position="366"/>
    </location>
</feature>
<dbReference type="PANTHER" id="PTHR43519">
    <property type="entry name" value="ATP-DEPENDENT RNA HELICASE HRPB"/>
    <property type="match status" value="1"/>
</dbReference>
<dbReference type="Proteomes" id="UP001166191">
    <property type="component" value="Unassembled WGS sequence"/>
</dbReference>
<dbReference type="InterPro" id="IPR014001">
    <property type="entry name" value="Helicase_ATP-bd"/>
</dbReference>
<dbReference type="RefSeq" id="WP_216031459.1">
    <property type="nucleotide sequence ID" value="NZ_JAHKNG010000001.1"/>
</dbReference>
<evidence type="ECO:0000256" key="2">
    <source>
        <dbReference type="ARBA" id="ARBA00022801"/>
    </source>
</evidence>
<dbReference type="PROSITE" id="PS51194">
    <property type="entry name" value="HELICASE_CTER"/>
    <property type="match status" value="1"/>
</dbReference>
<keyword evidence="4" id="KW-0067">ATP-binding</keyword>
<protein>
    <submittedName>
        <fullName evidence="8">ATP-dependent helicase HrpB</fullName>
    </submittedName>
</protein>
<proteinExistence type="predicted"/>
<dbReference type="SMART" id="SM00847">
    <property type="entry name" value="HA2"/>
    <property type="match status" value="1"/>
</dbReference>
<keyword evidence="3 8" id="KW-0347">Helicase</keyword>
<dbReference type="InterPro" id="IPR010225">
    <property type="entry name" value="HrpB"/>
</dbReference>
<comment type="caution">
    <text evidence="8">The sequence shown here is derived from an EMBL/GenBank/DDBJ whole genome shotgun (WGS) entry which is preliminary data.</text>
</comment>
<dbReference type="Pfam" id="PF08482">
    <property type="entry name" value="HrpB_C"/>
    <property type="match status" value="1"/>
</dbReference>
<dbReference type="Pfam" id="PF00271">
    <property type="entry name" value="Helicase_C"/>
    <property type="match status" value="1"/>
</dbReference>
<dbReference type="CDD" id="cd18791">
    <property type="entry name" value="SF2_C_RHA"/>
    <property type="match status" value="1"/>
</dbReference>
<dbReference type="Pfam" id="PF00270">
    <property type="entry name" value="DEAD"/>
    <property type="match status" value="1"/>
</dbReference>
<feature type="domain" description="Helicase ATP-binding" evidence="6">
    <location>
        <begin position="15"/>
        <end position="174"/>
    </location>
</feature>
<dbReference type="PIRSF" id="PIRSF005496">
    <property type="entry name" value="ATP_hel_hrpB"/>
    <property type="match status" value="1"/>
</dbReference>